<dbReference type="GO" id="GO:0004521">
    <property type="term" value="F:RNA endonuclease activity"/>
    <property type="evidence" value="ECO:0007669"/>
    <property type="project" value="InterPro"/>
</dbReference>
<keyword evidence="4 9" id="KW-0479">Metal-binding</keyword>
<keyword evidence="7 9" id="KW-0460">Magnesium</keyword>
<keyword evidence="3 9" id="KW-0540">Nuclease</keyword>
<dbReference type="InterPro" id="IPR019199">
    <property type="entry name" value="Virulence_VapD/CRISPR_Cas2"/>
</dbReference>
<dbReference type="STRING" id="1076937.SAMN04488120_10549"/>
<dbReference type="OrthoDB" id="9798176at2"/>
<organism evidence="10 11">
    <name type="scientific">Fontimonas thermophila</name>
    <dbReference type="NCBI Taxonomy" id="1076937"/>
    <lineage>
        <taxon>Bacteria</taxon>
        <taxon>Pseudomonadati</taxon>
        <taxon>Pseudomonadota</taxon>
        <taxon>Gammaproteobacteria</taxon>
        <taxon>Nevskiales</taxon>
        <taxon>Nevskiaceae</taxon>
        <taxon>Fontimonas</taxon>
    </lineage>
</organism>
<comment type="function">
    <text evidence="9">CRISPR (clustered regularly interspaced short palindromic repeat), is an adaptive immune system that provides protection against mobile genetic elements (viruses, transposable elements and conjugative plasmids). CRISPR clusters contain sequences complementary to antecedent mobile elements and target invading nucleic acids. CRISPR clusters are transcribed and processed into CRISPR RNA (crRNA). Functions as a ssRNA-specific endoribonuclease. Involved in the integration of spacer DNA into the CRISPR cassette.</text>
</comment>
<evidence type="ECO:0000256" key="9">
    <source>
        <dbReference type="HAMAP-Rule" id="MF_01471"/>
    </source>
</evidence>
<dbReference type="Pfam" id="PF09827">
    <property type="entry name" value="CRISPR_Cas2"/>
    <property type="match status" value="1"/>
</dbReference>
<dbReference type="SUPFAM" id="SSF143430">
    <property type="entry name" value="TTP0101/SSO1404-like"/>
    <property type="match status" value="1"/>
</dbReference>
<dbReference type="GO" id="GO:0043571">
    <property type="term" value="P:maintenance of CRISPR repeat elements"/>
    <property type="evidence" value="ECO:0007669"/>
    <property type="project" value="UniProtKB-UniRule"/>
</dbReference>
<evidence type="ECO:0000256" key="5">
    <source>
        <dbReference type="ARBA" id="ARBA00022759"/>
    </source>
</evidence>
<evidence type="ECO:0000256" key="6">
    <source>
        <dbReference type="ARBA" id="ARBA00022801"/>
    </source>
</evidence>
<dbReference type="AlphaFoldDB" id="A0A1I2J295"/>
<gene>
    <name evidence="9" type="primary">cas2</name>
    <name evidence="10" type="ORF">SAMN04488120_10549</name>
</gene>
<comment type="similarity">
    <text evidence="2 9">Belongs to the CRISPR-associated endoribonuclease Cas2 protein family.</text>
</comment>
<keyword evidence="5 9" id="KW-0255">Endonuclease</keyword>
<evidence type="ECO:0000256" key="3">
    <source>
        <dbReference type="ARBA" id="ARBA00022722"/>
    </source>
</evidence>
<keyword evidence="6 9" id="KW-0378">Hydrolase</keyword>
<dbReference type="Gene3D" id="3.30.70.240">
    <property type="match status" value="1"/>
</dbReference>
<dbReference type="GO" id="GO:0016787">
    <property type="term" value="F:hydrolase activity"/>
    <property type="evidence" value="ECO:0007669"/>
    <property type="project" value="UniProtKB-KW"/>
</dbReference>
<evidence type="ECO:0000256" key="2">
    <source>
        <dbReference type="ARBA" id="ARBA00009959"/>
    </source>
</evidence>
<keyword evidence="11" id="KW-1185">Reference proteome</keyword>
<dbReference type="RefSeq" id="WP_159431101.1">
    <property type="nucleotide sequence ID" value="NZ_FOOC01000005.1"/>
</dbReference>
<dbReference type="EC" id="3.1.-.-" evidence="9"/>
<protein>
    <recommendedName>
        <fullName evidence="9">CRISPR-associated endoribonuclease Cas2</fullName>
        <ecNumber evidence="9">3.1.-.-</ecNumber>
    </recommendedName>
</protein>
<comment type="cofactor">
    <cofactor evidence="1 9">
        <name>Mg(2+)</name>
        <dbReference type="ChEBI" id="CHEBI:18420"/>
    </cofactor>
</comment>
<feature type="binding site" evidence="9">
    <location>
        <position position="14"/>
    </location>
    <ligand>
        <name>Mg(2+)</name>
        <dbReference type="ChEBI" id="CHEBI:18420"/>
        <note>catalytic</note>
    </ligand>
</feature>
<dbReference type="EMBL" id="FOOC01000005">
    <property type="protein sequence ID" value="SFF47387.1"/>
    <property type="molecule type" value="Genomic_DNA"/>
</dbReference>
<evidence type="ECO:0000256" key="7">
    <source>
        <dbReference type="ARBA" id="ARBA00022842"/>
    </source>
</evidence>
<accession>A0A1I2J295</accession>
<dbReference type="GO" id="GO:0051607">
    <property type="term" value="P:defense response to virus"/>
    <property type="evidence" value="ECO:0007669"/>
    <property type="project" value="UniProtKB-UniRule"/>
</dbReference>
<evidence type="ECO:0000256" key="8">
    <source>
        <dbReference type="ARBA" id="ARBA00023118"/>
    </source>
</evidence>
<dbReference type="InterPro" id="IPR021127">
    <property type="entry name" value="CRISPR_associated_Cas2"/>
</dbReference>
<evidence type="ECO:0000256" key="4">
    <source>
        <dbReference type="ARBA" id="ARBA00022723"/>
    </source>
</evidence>
<proteinExistence type="inferred from homology"/>
<evidence type="ECO:0000313" key="11">
    <source>
        <dbReference type="Proteomes" id="UP000199771"/>
    </source>
</evidence>
<dbReference type="Proteomes" id="UP000199771">
    <property type="component" value="Unassembled WGS sequence"/>
</dbReference>
<dbReference type="PANTHER" id="PTHR34405">
    <property type="entry name" value="CRISPR-ASSOCIATED ENDORIBONUCLEASE CAS2"/>
    <property type="match status" value="1"/>
</dbReference>
<reference evidence="10 11" key="1">
    <citation type="submission" date="2016-10" db="EMBL/GenBank/DDBJ databases">
        <authorList>
            <person name="de Groot N.N."/>
        </authorList>
    </citation>
    <scope>NUCLEOTIDE SEQUENCE [LARGE SCALE GENOMIC DNA]</scope>
    <source>
        <strain evidence="10 11">DSM 23609</strain>
    </source>
</reference>
<sequence length="108" mass="12446">MSEYDARGYLIAYDIADARRWRRVHRLVSGIAVPIQYSVFLAPCLTRRELDQSVEQLRAQIHDKQDDIRIYPLPTPPTVYFYGPNPLPAGEGLLQEKPLWVPIQALLD</sequence>
<evidence type="ECO:0000313" key="10">
    <source>
        <dbReference type="EMBL" id="SFF47387.1"/>
    </source>
</evidence>
<dbReference type="CDD" id="cd09725">
    <property type="entry name" value="Cas2_I_II_III"/>
    <property type="match status" value="1"/>
</dbReference>
<keyword evidence="8 9" id="KW-0051">Antiviral defense</keyword>
<dbReference type="GO" id="GO:0046872">
    <property type="term" value="F:metal ion binding"/>
    <property type="evidence" value="ECO:0007669"/>
    <property type="project" value="UniProtKB-UniRule"/>
</dbReference>
<dbReference type="HAMAP" id="MF_01471">
    <property type="entry name" value="Cas2"/>
    <property type="match status" value="1"/>
</dbReference>
<name>A0A1I2J295_9GAMM</name>
<dbReference type="NCBIfam" id="TIGR01573">
    <property type="entry name" value="cas2"/>
    <property type="match status" value="1"/>
</dbReference>
<evidence type="ECO:0000256" key="1">
    <source>
        <dbReference type="ARBA" id="ARBA00001946"/>
    </source>
</evidence>
<comment type="subunit">
    <text evidence="9">Homodimer, forms a heterotetramer with a Cas1 homodimer.</text>
</comment>
<dbReference type="PANTHER" id="PTHR34405:SF3">
    <property type="entry name" value="CRISPR-ASSOCIATED ENDORIBONUCLEASE CAS2 3"/>
    <property type="match status" value="1"/>
</dbReference>